<evidence type="ECO:0000256" key="5">
    <source>
        <dbReference type="ARBA" id="ARBA00022989"/>
    </source>
</evidence>
<dbReference type="GO" id="GO:0016324">
    <property type="term" value="C:apical plasma membrane"/>
    <property type="evidence" value="ECO:0007669"/>
    <property type="project" value="UniProtKB-SubCell"/>
</dbReference>
<keyword evidence="6 8" id="KW-0472">Membrane</keyword>
<dbReference type="InterPro" id="IPR003841">
    <property type="entry name" value="Na/Pi_transpt"/>
</dbReference>
<organism evidence="9 10">
    <name type="scientific">Batillaria attramentaria</name>
    <dbReference type="NCBI Taxonomy" id="370345"/>
    <lineage>
        <taxon>Eukaryota</taxon>
        <taxon>Metazoa</taxon>
        <taxon>Spiralia</taxon>
        <taxon>Lophotrochozoa</taxon>
        <taxon>Mollusca</taxon>
        <taxon>Gastropoda</taxon>
        <taxon>Caenogastropoda</taxon>
        <taxon>Sorbeoconcha</taxon>
        <taxon>Cerithioidea</taxon>
        <taxon>Batillariidae</taxon>
        <taxon>Batillaria</taxon>
    </lineage>
</organism>
<dbReference type="GO" id="GO:0005436">
    <property type="term" value="F:sodium:phosphate symporter activity"/>
    <property type="evidence" value="ECO:0007669"/>
    <property type="project" value="UniProtKB-ARBA"/>
</dbReference>
<comment type="similarity">
    <text evidence="2">Belongs to the SLC34A transporter family.</text>
</comment>
<evidence type="ECO:0000313" key="10">
    <source>
        <dbReference type="Proteomes" id="UP001519460"/>
    </source>
</evidence>
<dbReference type="EMBL" id="JACVVK020000048">
    <property type="protein sequence ID" value="KAK7498899.1"/>
    <property type="molecule type" value="Genomic_DNA"/>
</dbReference>
<evidence type="ECO:0000256" key="1">
    <source>
        <dbReference type="ARBA" id="ARBA00004424"/>
    </source>
</evidence>
<sequence length="686" mass="76233">MLPRSPCPSGGQRNSRVSWGDVTEVGQPSDKLPKTKGISWGQTKEIARPTEGDTEAAEKSPDENKEEENLKEGVSVEVEQEDTEESLDPDDPFGLPNEVDNMACLLQSVVEYLPGPRHDLHYDLHSFAVRWTIWRVCVNLLLNILLVLVMTYIMLLALRVMADGCLLISRVIISKVITSESVMTSYLGCLGLGFIMSAVLQSCPNAVVITLTLVFRTGISTQLGVFMVMGADLGSSWLATWVAYTLSCRRDVVRRAIAGSTVTDMFNWLKIIMFFPLEALTGMLNKMSYMLVSGMSNGSNLTYPRSPLVQFGLSRQQIPCERLSDLLADFYTPKPVTGKILRPLPIDAHNMTMYDNGKTLLKKSNDYSFSGWSFSDEVAGCVLLGLAFLFLLVCTTMLSKVLDDLMTDPFILRARRPFNLDIPFRGKGWLVIIWGCVMTFVAEKGVVANILFIPYLGAGMVTLYRVYEIALGAQVGNSLLTLYIVYSSVLGYDCQRSMQIAVFHMLYAFLSVFIWYASPVLRKIPVQGAKDFGLASESHRFLPITYMLGKFVLLPLALVGLATFVFEVEVALFVLIYLLALFIIIMNVLQQRIPGRLPWRLRSWKNMGVPAPLRSLEPYDKALKKVSSNITQVVSSQNFYIRGMRPLGTGVQGAVGNVMTRMRLLGLLGAKGNTVQPEDEEGATRA</sequence>
<gene>
    <name evidence="9" type="ORF">BaRGS_00009991</name>
</gene>
<comment type="caution">
    <text evidence="9">The sequence shown here is derived from an EMBL/GenBank/DDBJ whole genome shotgun (WGS) entry which is preliminary data.</text>
</comment>
<dbReference type="PANTHER" id="PTHR10010:SF46">
    <property type="entry name" value="SODIUM-DEPENDENT PHOSPHATE TRANSPORT PROTEIN 2B"/>
    <property type="match status" value="1"/>
</dbReference>
<proteinExistence type="inferred from homology"/>
<keyword evidence="3" id="KW-1003">Cell membrane</keyword>
<dbReference type="PANTHER" id="PTHR10010">
    <property type="entry name" value="SOLUTE CARRIER FAMILY 34 SODIUM PHOSPHATE , MEMBER 2-RELATED"/>
    <property type="match status" value="1"/>
</dbReference>
<reference evidence="9 10" key="1">
    <citation type="journal article" date="2023" name="Sci. Data">
        <title>Genome assembly of the Korean intertidal mud-creeper Batillaria attramentaria.</title>
        <authorList>
            <person name="Patra A.K."/>
            <person name="Ho P.T."/>
            <person name="Jun S."/>
            <person name="Lee S.J."/>
            <person name="Kim Y."/>
            <person name="Won Y.J."/>
        </authorList>
    </citation>
    <scope>NUCLEOTIDE SEQUENCE [LARGE SCALE GENOMIC DNA]</scope>
    <source>
        <strain evidence="9">Wonlab-2016</strain>
    </source>
</reference>
<feature type="transmembrane region" description="Helical" evidence="8">
    <location>
        <begin position="182"/>
        <end position="211"/>
    </location>
</feature>
<dbReference type="AlphaFoldDB" id="A0ABD0LH26"/>
<evidence type="ECO:0000256" key="6">
    <source>
        <dbReference type="ARBA" id="ARBA00023136"/>
    </source>
</evidence>
<feature type="transmembrane region" description="Helical" evidence="8">
    <location>
        <begin position="466"/>
        <end position="486"/>
    </location>
</feature>
<keyword evidence="4 8" id="KW-0812">Transmembrane</keyword>
<feature type="transmembrane region" description="Helical" evidence="8">
    <location>
        <begin position="570"/>
        <end position="589"/>
    </location>
</feature>
<evidence type="ECO:0000256" key="3">
    <source>
        <dbReference type="ARBA" id="ARBA00022475"/>
    </source>
</evidence>
<evidence type="ECO:0000256" key="2">
    <source>
        <dbReference type="ARBA" id="ARBA00005808"/>
    </source>
</evidence>
<evidence type="ECO:0000256" key="4">
    <source>
        <dbReference type="ARBA" id="ARBA00022692"/>
    </source>
</evidence>
<feature type="transmembrane region" description="Helical" evidence="8">
    <location>
        <begin position="378"/>
        <end position="398"/>
    </location>
</feature>
<comment type="subcellular location">
    <subcellularLocation>
        <location evidence="1">Apical cell membrane</location>
        <topology evidence="1">Multi-pass membrane protein</topology>
    </subcellularLocation>
</comment>
<keyword evidence="10" id="KW-1185">Reference proteome</keyword>
<name>A0ABD0LH26_9CAEN</name>
<feature type="transmembrane region" description="Helical" evidence="8">
    <location>
        <begin position="266"/>
        <end position="285"/>
    </location>
</feature>
<evidence type="ECO:0000256" key="8">
    <source>
        <dbReference type="SAM" id="Phobius"/>
    </source>
</evidence>
<dbReference type="Proteomes" id="UP001519460">
    <property type="component" value="Unassembled WGS sequence"/>
</dbReference>
<evidence type="ECO:0000256" key="7">
    <source>
        <dbReference type="SAM" id="MobiDB-lite"/>
    </source>
</evidence>
<feature type="compositionally biased region" description="Acidic residues" evidence="7">
    <location>
        <begin position="78"/>
        <end position="91"/>
    </location>
</feature>
<feature type="transmembrane region" description="Helical" evidence="8">
    <location>
        <begin position="541"/>
        <end position="564"/>
    </location>
</feature>
<evidence type="ECO:0000313" key="9">
    <source>
        <dbReference type="EMBL" id="KAK7498899.1"/>
    </source>
</evidence>
<feature type="transmembrane region" description="Helical" evidence="8">
    <location>
        <begin position="140"/>
        <end position="162"/>
    </location>
</feature>
<keyword evidence="5 8" id="KW-1133">Transmembrane helix</keyword>
<accession>A0ABD0LH26</accession>
<feature type="region of interest" description="Disordered" evidence="7">
    <location>
        <begin position="1"/>
        <end position="92"/>
    </location>
</feature>
<feature type="transmembrane region" description="Helical" evidence="8">
    <location>
        <begin position="429"/>
        <end position="454"/>
    </location>
</feature>
<feature type="compositionally biased region" description="Basic and acidic residues" evidence="7">
    <location>
        <begin position="45"/>
        <end position="71"/>
    </location>
</feature>
<protein>
    <submittedName>
        <fullName evidence="9">Uncharacterized protein</fullName>
    </submittedName>
</protein>
<feature type="transmembrane region" description="Helical" evidence="8">
    <location>
        <begin position="498"/>
        <end position="521"/>
    </location>
</feature>